<dbReference type="PANTHER" id="PTHR43686:SF1">
    <property type="entry name" value="AMINOTRAN_5 DOMAIN-CONTAINING PROTEIN"/>
    <property type="match status" value="1"/>
</dbReference>
<reference evidence="3" key="1">
    <citation type="journal article" date="2011" name="PLoS Biol.">
        <title>Gene gain and loss during evolution of obligate parasitism in the white rust pathogen of Arabidopsis thaliana.</title>
        <authorList>
            <person name="Kemen E."/>
            <person name="Gardiner A."/>
            <person name="Schultz-Larsen T."/>
            <person name="Kemen A.C."/>
            <person name="Balmuth A.L."/>
            <person name="Robert-Seilaniantz A."/>
            <person name="Bailey K."/>
            <person name="Holub E."/>
            <person name="Studholme D.J."/>
            <person name="Maclean D."/>
            <person name="Jones J.D."/>
        </authorList>
    </citation>
    <scope>NUCLEOTIDE SEQUENCE</scope>
</reference>
<dbReference type="InterPro" id="IPR014729">
    <property type="entry name" value="Rossmann-like_a/b/a_fold"/>
</dbReference>
<dbReference type="CDD" id="cd24138">
    <property type="entry name" value="TtcA-like"/>
    <property type="match status" value="1"/>
</dbReference>
<feature type="domain" description="Aminotransferase class V" evidence="1">
    <location>
        <begin position="84"/>
        <end position="503"/>
    </location>
</feature>
<dbReference type="PANTHER" id="PTHR43686">
    <property type="entry name" value="SULFURTRANSFERASE-RELATED"/>
    <property type="match status" value="1"/>
</dbReference>
<dbReference type="InterPro" id="IPR015422">
    <property type="entry name" value="PyrdxlP-dep_Trfase_small"/>
</dbReference>
<dbReference type="Gene3D" id="3.40.50.620">
    <property type="entry name" value="HUPs"/>
    <property type="match status" value="1"/>
</dbReference>
<gene>
    <name evidence="3" type="primary">AlNc14C75G5041</name>
    <name evidence="4" type="synonym">AlNc14C171G8005</name>
    <name evidence="3" type="ORF">ALNC14_057650</name>
    <name evidence="4" type="ORF">ALNC14_090150</name>
</gene>
<reference evidence="3" key="2">
    <citation type="submission" date="2011-02" db="EMBL/GenBank/DDBJ databases">
        <authorList>
            <person name="MacLean D."/>
        </authorList>
    </citation>
    <scope>NUCLEOTIDE SEQUENCE</scope>
</reference>
<dbReference type="InterPro" id="IPR015424">
    <property type="entry name" value="PyrdxlP-dep_Trfase"/>
</dbReference>
<dbReference type="InterPro" id="IPR011063">
    <property type="entry name" value="TilS/TtcA_N"/>
</dbReference>
<dbReference type="Pfam" id="PF01171">
    <property type="entry name" value="ATP_bind_3"/>
    <property type="match status" value="1"/>
</dbReference>
<protein>
    <submittedName>
        <fullName evidence="3">Unnamed protein product putative</fullName>
    </submittedName>
</protein>
<dbReference type="AlphaFoldDB" id="F0WEJ0"/>
<evidence type="ECO:0000259" key="1">
    <source>
        <dbReference type="Pfam" id="PF00266"/>
    </source>
</evidence>
<dbReference type="EMBL" id="FR824120">
    <property type="protein sequence ID" value="CCA19622.1"/>
    <property type="molecule type" value="Genomic_DNA"/>
</dbReference>
<proteinExistence type="predicted"/>
<sequence length="996" mass="112007">MRLHDGVIPLVQPKSAARYFCDELEENLEDTTTYSATKVEMATNFASPKDDLNSTFCTPEWINSQLVGRTHRFESPFGRKLLCYADYTASSRSLECIERYIYQRVMPFYANTHTTTSITGLQSTCYRHEVRQIIAQAVNATVTGKNAEDCVLLVGQGATAAVNKLVDLLGLESCSANSSATTRPVILVGPHEHHSNLLPWRETSADVVTIQENKDGLVDLEDLEKQLTKYTSRSLRIGAFSAASNVTGVLTDVDAVTVMLHKHGALAIWDYASAAPYVRMNMNPVECDNAEDRPYLYKDAIFFSGHKFIGGPGSPGVLVVKKRLVRNPVPSSPGGGTVFFVTELDHRYLSNREEREEGGSPDLLGSARLGLAFEIKHRIGTKQIAELEQKHVLKVRRSLDSNVNIVVLGPPTGVRQLPIISFLIRFQERFLHFNYVCALLNDLLGIQSRGGCACAGPYSMRLLGIVKDDIFAIEQALISKKEVLRPGFTRLSFPYFMQNSEVDFILKAVHFIADHGWKFLLQYRFNHKSGEWKHVSRFSKHCERKWLSHFFSDPALSSVSLDLVDEIDVASEFEKAVNAANDLADDCVRLARQSPITPSAAWMLDESYESLRWFVYPFEVGCLLRERDCETPALRSLIGPIQPDRYHARSLHAQWELDDLVNLEPKVGSGPEQSIPKTSLCKTNGITGESERLQGGKYPLRLRNDAKSNQIAFLRVNEAIVAITKTMSAATLFPKPPKKILHSVGEAILQWKMIQNGDRLLLGVSGGKDSLSLLHILLHLQKRAPIEFDLACATVDPQTASYDPSPLKDYMKALGVEYHYLSENIMERAKCELNGSSICSYCSRMKRGLLYQCCRTNGFNKLVLGQHLDDIAESFVMSLFHNGQLRTMKANYWNDARNIQIIRPLIYVREFLLQKFASDARLPVINENCPACFEQPKERARVKKLLAQEETLLPQLFHCIRRALVPLLDDHVYGSLNQTRDRILSTVKESCVRDNK</sequence>
<evidence type="ECO:0000313" key="4">
    <source>
        <dbReference type="EMBL" id="CCA22872.1"/>
    </source>
</evidence>
<feature type="domain" description="tRNA(Ile)-lysidine/2-thiocytidine synthase N-terminal" evidence="2">
    <location>
        <begin position="760"/>
        <end position="925"/>
    </location>
</feature>
<dbReference type="InterPro" id="IPR015421">
    <property type="entry name" value="PyrdxlP-dep_Trfase_major"/>
</dbReference>
<accession>F0WEJ0</accession>
<dbReference type="SUPFAM" id="SSF53383">
    <property type="entry name" value="PLP-dependent transferases"/>
    <property type="match status" value="1"/>
</dbReference>
<dbReference type="Gene3D" id="3.90.1150.10">
    <property type="entry name" value="Aspartate Aminotransferase, domain 1"/>
    <property type="match status" value="1"/>
</dbReference>
<name>F0WEJ0_9STRA</name>
<dbReference type="Gene3D" id="3.40.640.10">
    <property type="entry name" value="Type I PLP-dependent aspartate aminotransferase-like (Major domain)"/>
    <property type="match status" value="1"/>
</dbReference>
<organism evidence="3">
    <name type="scientific">Albugo laibachii Nc14</name>
    <dbReference type="NCBI Taxonomy" id="890382"/>
    <lineage>
        <taxon>Eukaryota</taxon>
        <taxon>Sar</taxon>
        <taxon>Stramenopiles</taxon>
        <taxon>Oomycota</taxon>
        <taxon>Peronosporomycetes</taxon>
        <taxon>Albuginales</taxon>
        <taxon>Albuginaceae</taxon>
        <taxon>Albugo</taxon>
    </lineage>
</organism>
<dbReference type="InterPro" id="IPR000192">
    <property type="entry name" value="Aminotrans_V_dom"/>
</dbReference>
<dbReference type="Pfam" id="PF00266">
    <property type="entry name" value="Aminotran_5"/>
    <property type="match status" value="1"/>
</dbReference>
<dbReference type="HOGENOM" id="CLU_003433_9_1_1"/>
<dbReference type="EMBL" id="FR824216">
    <property type="protein sequence ID" value="CCA22872.1"/>
    <property type="molecule type" value="Genomic_DNA"/>
</dbReference>
<dbReference type="SUPFAM" id="SSF52402">
    <property type="entry name" value="Adenine nucleotide alpha hydrolases-like"/>
    <property type="match status" value="1"/>
</dbReference>
<evidence type="ECO:0000313" key="3">
    <source>
        <dbReference type="EMBL" id="CCA19622.1"/>
    </source>
</evidence>
<evidence type="ECO:0000259" key="2">
    <source>
        <dbReference type="Pfam" id="PF01171"/>
    </source>
</evidence>